<dbReference type="GO" id="GO:0071541">
    <property type="term" value="C:eukaryotic translation initiation factor 3 complex, eIF3m"/>
    <property type="evidence" value="ECO:0000318"/>
    <property type="project" value="GO_Central"/>
</dbReference>
<feature type="region of interest" description="Disordered" evidence="7">
    <location>
        <begin position="738"/>
        <end position="759"/>
    </location>
</feature>
<dbReference type="OMA" id="EHITNKR"/>
<dbReference type="SMART" id="SM00088">
    <property type="entry name" value="PINT"/>
    <property type="match status" value="1"/>
</dbReference>
<evidence type="ECO:0000256" key="4">
    <source>
        <dbReference type="ARBA" id="ARBA00022884"/>
    </source>
</evidence>
<sequence length="926" mass="109846">MATFAKPENALKRAEELMNVGQKAAALQALHDLITSKRYRAWQKPLEKIMFKYVELCVDMRRGRFAKDGLIQYRIACQQVNVSSLEEVIKHFMHLSSERAEQAQAQAEAAVVTFDVEDLEAEKTPEDLMLSYVSGEKGKERSDRELVTPWFKFLWETYRTVLEILRNNSKLENLYAMTAHRAFQFCLQYKRTTEFRRLCEILRNHLANLNKYRDQRDRPDLTLPESLQLYLDTRLEQLKVATELELWQEAFRTIEDIHGLMSMVKKSPKPQMMAIYYAKLIKIFWVSQSHLYHGYAWYKLYNLQKSYNKNLTPKDLQLMASSVLLSTISVQPYDRKHGAHHFELEIEKDRNVRMANLLGFSLDPKRDNREALSRSALLSDLISKGVLTYVLPEVKDLYCLLENEFHPLDLATKVQPLLTKLPKLGDKLSAASPVPEVLLEEFIPALQNLTTLRVLQQVSQVYQTMRITNLSNMIPFYSFTVVEKLAVDAAKYNFVQMKIDHGKGVVHFGSQDLESDKIKNHLTILAKRLNKAIGLMQQPTKRPEQRFSELLSIVEKDHKRLLARKVIIEKRKEDQEKQILEAEREEEIRRQQKQKSLEDQERLRLQRESEQRVEERVKREIEEKEIEDAKLLLDKQKGRLKKKPTDLDKPKTKEAIMQQVLLDQKKEREELDRRLQKLAKTVDHYERAKREEERPLIQAMYLKRQEDDRIYFEEQQKLAVEQSRLQHSEDLREKERLLRMQQDKEDVQNEVSSRRRGEFERQMRIREERIAEERSLRRQERERRRKMEYYRIQEEARLMRLREEEEARRRQEEERRKVEEAERKAKLDEMAAKQRQREAEAEEKARKEREALTEKSSLFTPTRREGGAPPPEPERRDLPAPAPAPTTTEPPKPGKYQPPSRRNPPQQQQQQQPQQQQSSGYSSRRW</sequence>
<dbReference type="GO" id="GO:0033290">
    <property type="term" value="C:eukaryotic 48S preinitiation complex"/>
    <property type="evidence" value="ECO:0007669"/>
    <property type="project" value="UniProtKB-UniRule"/>
</dbReference>
<evidence type="ECO:0000259" key="8">
    <source>
        <dbReference type="PROSITE" id="PS50250"/>
    </source>
</evidence>
<dbReference type="GO" id="GO:0002188">
    <property type="term" value="P:translation reinitiation"/>
    <property type="evidence" value="ECO:0000318"/>
    <property type="project" value="GO_Central"/>
</dbReference>
<evidence type="ECO:0000256" key="6">
    <source>
        <dbReference type="HAMAP-Rule" id="MF_03000"/>
    </source>
</evidence>
<evidence type="ECO:0000313" key="9">
    <source>
        <dbReference type="EMBL" id="EFJ10723.1"/>
    </source>
</evidence>
<dbReference type="AlphaFoldDB" id="D8SY31"/>
<dbReference type="GO" id="GO:0043614">
    <property type="term" value="C:multi-eIF complex"/>
    <property type="evidence" value="ECO:0000318"/>
    <property type="project" value="GO_Central"/>
</dbReference>
<dbReference type="eggNOG" id="KOG2072">
    <property type="taxonomic scope" value="Eukaryota"/>
</dbReference>
<evidence type="ECO:0000256" key="5">
    <source>
        <dbReference type="ARBA" id="ARBA00022917"/>
    </source>
</evidence>
<dbReference type="InterPro" id="IPR000717">
    <property type="entry name" value="PCI_dom"/>
</dbReference>
<dbReference type="FunFam" id="1.25.40.860:FF:000004">
    <property type="entry name" value="Eukaryotic translation initiation factor 3 subunit A"/>
    <property type="match status" value="1"/>
</dbReference>
<comment type="similarity">
    <text evidence="6">Belongs to the eIF-3 subunit A family.</text>
</comment>
<feature type="compositionally biased region" description="Basic and acidic residues" evidence="7">
    <location>
        <begin position="862"/>
        <end position="878"/>
    </location>
</feature>
<evidence type="ECO:0000256" key="3">
    <source>
        <dbReference type="ARBA" id="ARBA00022540"/>
    </source>
</evidence>
<dbReference type="HAMAP" id="MF_03000">
    <property type="entry name" value="eIF3a"/>
    <property type="match status" value="1"/>
</dbReference>
<dbReference type="EMBL" id="GL377652">
    <property type="protein sequence ID" value="EFJ10723.1"/>
    <property type="molecule type" value="Genomic_DNA"/>
</dbReference>
<dbReference type="STRING" id="88036.D8SY31"/>
<protein>
    <recommendedName>
        <fullName evidence="6">Eukaryotic translation initiation factor 3 subunit A</fullName>
        <shortName evidence="6">eIF3a</shortName>
    </recommendedName>
    <alternativeName>
        <fullName evidence="6">Eukaryotic translation initiation factor 3 subunit 10</fullName>
    </alternativeName>
</protein>
<dbReference type="InParanoid" id="D8SY31"/>
<dbReference type="Proteomes" id="UP000001514">
    <property type="component" value="Unassembled WGS sequence"/>
</dbReference>
<comment type="subunit">
    <text evidence="6">Component of the eukaryotic translation initiation factor 3 (eIF-3) complex.</text>
</comment>
<dbReference type="GO" id="GO:0003743">
    <property type="term" value="F:translation initiation factor activity"/>
    <property type="evidence" value="ECO:0007669"/>
    <property type="project" value="UniProtKB-UniRule"/>
</dbReference>
<dbReference type="KEGG" id="smo:SELMODRAFT_183715"/>
<comment type="subcellular location">
    <subcellularLocation>
        <location evidence="1 6">Cytoplasm</location>
    </subcellularLocation>
</comment>
<evidence type="ECO:0000256" key="7">
    <source>
        <dbReference type="SAM" id="MobiDB-lite"/>
    </source>
</evidence>
<dbReference type="Pfam" id="PF22591">
    <property type="entry name" value="eIF3a_PCI_TPR-like"/>
    <property type="match status" value="1"/>
</dbReference>
<dbReference type="InterPro" id="IPR027512">
    <property type="entry name" value="EIF3A"/>
</dbReference>
<dbReference type="InterPro" id="IPR054711">
    <property type="entry name" value="eIF3a_PCI_TPR-like"/>
</dbReference>
<dbReference type="Gene3D" id="1.25.40.860">
    <property type="match status" value="2"/>
</dbReference>
<accession>D8SY31</accession>
<dbReference type="PANTHER" id="PTHR14005:SF0">
    <property type="entry name" value="EUKARYOTIC TRANSLATION INITIATION FACTOR 3 SUBUNIT A"/>
    <property type="match status" value="1"/>
</dbReference>
<dbReference type="HOGENOM" id="CLU_002096_2_1_1"/>
<feature type="domain" description="PCI" evidence="8">
    <location>
        <begin position="316"/>
        <end position="513"/>
    </location>
</feature>
<proteinExistence type="inferred from homology"/>
<keyword evidence="5 6" id="KW-0648">Protein biosynthesis</keyword>
<name>D8SY31_SELML</name>
<dbReference type="Pfam" id="PF01399">
    <property type="entry name" value="PCI"/>
    <property type="match status" value="1"/>
</dbReference>
<feature type="region of interest" description="Disordered" evidence="7">
    <location>
        <begin position="770"/>
        <end position="789"/>
    </location>
</feature>
<dbReference type="GO" id="GO:0071540">
    <property type="term" value="C:eukaryotic translation initiation factor 3 complex, eIF3e"/>
    <property type="evidence" value="ECO:0000318"/>
    <property type="project" value="GO_Central"/>
</dbReference>
<comment type="function">
    <text evidence="6">RNA-binding component of the eukaryotic translation initiation factor 3 (eIF-3) complex, which is involved in protein synthesis of a specialized repertoire of mRNAs and, together with other initiation factors, stimulates binding of mRNA and methionyl-tRNAi to the 40S ribosome. The eIF-3 complex specifically targets and initiates translation of a subset of mRNAs involved in cell proliferation.</text>
</comment>
<organism evidence="10">
    <name type="scientific">Selaginella moellendorffii</name>
    <name type="common">Spikemoss</name>
    <dbReference type="NCBI Taxonomy" id="88036"/>
    <lineage>
        <taxon>Eukaryota</taxon>
        <taxon>Viridiplantae</taxon>
        <taxon>Streptophyta</taxon>
        <taxon>Embryophyta</taxon>
        <taxon>Tracheophyta</taxon>
        <taxon>Lycopodiopsida</taxon>
        <taxon>Selaginellales</taxon>
        <taxon>Selaginellaceae</taxon>
        <taxon>Selaginella</taxon>
    </lineage>
</organism>
<keyword evidence="4 6" id="KW-0694">RNA-binding</keyword>
<keyword evidence="6" id="KW-0175">Coiled coil</keyword>
<feature type="coiled-coil region" evidence="6">
    <location>
        <begin position="558"/>
        <end position="688"/>
    </location>
</feature>
<keyword evidence="3 6" id="KW-0396">Initiation factor</keyword>
<feature type="compositionally biased region" description="Low complexity" evidence="7">
    <location>
        <begin position="897"/>
        <end position="926"/>
    </location>
</feature>
<feature type="region of interest" description="Disordered" evidence="7">
    <location>
        <begin position="795"/>
        <end position="926"/>
    </location>
</feature>
<feature type="compositionally biased region" description="Pro residues" evidence="7">
    <location>
        <begin position="880"/>
        <end position="893"/>
    </location>
</feature>
<feature type="compositionally biased region" description="Basic and acidic residues" evidence="7">
    <location>
        <begin position="795"/>
        <end position="853"/>
    </location>
</feature>
<keyword evidence="10" id="KW-1185">Reference proteome</keyword>
<dbReference type="GO" id="GO:0016282">
    <property type="term" value="C:eukaryotic 43S preinitiation complex"/>
    <property type="evidence" value="ECO:0007669"/>
    <property type="project" value="UniProtKB-UniRule"/>
</dbReference>
<dbReference type="PANTHER" id="PTHR14005">
    <property type="entry name" value="EUKARYOTIC TRANSLATION INITIATION FACTOR 3, THETA SUBUNIT"/>
    <property type="match status" value="1"/>
</dbReference>
<dbReference type="GO" id="GO:0003729">
    <property type="term" value="F:mRNA binding"/>
    <property type="evidence" value="ECO:0000318"/>
    <property type="project" value="GO_Central"/>
</dbReference>
<keyword evidence="2 6" id="KW-0963">Cytoplasm</keyword>
<evidence type="ECO:0000313" key="10">
    <source>
        <dbReference type="Proteomes" id="UP000001514"/>
    </source>
</evidence>
<evidence type="ECO:0000256" key="2">
    <source>
        <dbReference type="ARBA" id="ARBA00022490"/>
    </source>
</evidence>
<evidence type="ECO:0000256" key="1">
    <source>
        <dbReference type="ARBA" id="ARBA00004496"/>
    </source>
</evidence>
<dbReference type="FunFam" id="4.10.860.10:FF:000001">
    <property type="entry name" value="Eukaryotic translation initiation factor 3 subunit A"/>
    <property type="match status" value="1"/>
</dbReference>
<dbReference type="Gramene" id="EFJ10723">
    <property type="protein sequence ID" value="EFJ10723"/>
    <property type="gene ID" value="SELMODRAFT_183715"/>
</dbReference>
<dbReference type="PROSITE" id="PS50250">
    <property type="entry name" value="PCI"/>
    <property type="match status" value="1"/>
</dbReference>
<dbReference type="Gene3D" id="4.10.860.10">
    <property type="entry name" value="UVR domain"/>
    <property type="match status" value="1"/>
</dbReference>
<dbReference type="GO" id="GO:0001732">
    <property type="term" value="P:formation of cytoplasmic translation initiation complex"/>
    <property type="evidence" value="ECO:0000318"/>
    <property type="project" value="GO_Central"/>
</dbReference>
<reference evidence="9 10" key="1">
    <citation type="journal article" date="2011" name="Science">
        <title>The Selaginella genome identifies genetic changes associated with the evolution of vascular plants.</title>
        <authorList>
            <person name="Banks J.A."/>
            <person name="Nishiyama T."/>
            <person name="Hasebe M."/>
            <person name="Bowman J.L."/>
            <person name="Gribskov M."/>
            <person name="dePamphilis C."/>
            <person name="Albert V.A."/>
            <person name="Aono N."/>
            <person name="Aoyama T."/>
            <person name="Ambrose B.A."/>
            <person name="Ashton N.W."/>
            <person name="Axtell M.J."/>
            <person name="Barker E."/>
            <person name="Barker M.S."/>
            <person name="Bennetzen J.L."/>
            <person name="Bonawitz N.D."/>
            <person name="Chapple C."/>
            <person name="Cheng C."/>
            <person name="Correa L.G."/>
            <person name="Dacre M."/>
            <person name="DeBarry J."/>
            <person name="Dreyer I."/>
            <person name="Elias M."/>
            <person name="Engstrom E.M."/>
            <person name="Estelle M."/>
            <person name="Feng L."/>
            <person name="Finet C."/>
            <person name="Floyd S.K."/>
            <person name="Frommer W.B."/>
            <person name="Fujita T."/>
            <person name="Gramzow L."/>
            <person name="Gutensohn M."/>
            <person name="Harholt J."/>
            <person name="Hattori M."/>
            <person name="Heyl A."/>
            <person name="Hirai T."/>
            <person name="Hiwatashi Y."/>
            <person name="Ishikawa M."/>
            <person name="Iwata M."/>
            <person name="Karol K.G."/>
            <person name="Koehler B."/>
            <person name="Kolukisaoglu U."/>
            <person name="Kubo M."/>
            <person name="Kurata T."/>
            <person name="Lalonde S."/>
            <person name="Li K."/>
            <person name="Li Y."/>
            <person name="Litt A."/>
            <person name="Lyons E."/>
            <person name="Manning G."/>
            <person name="Maruyama T."/>
            <person name="Michael T.P."/>
            <person name="Mikami K."/>
            <person name="Miyazaki S."/>
            <person name="Morinaga S."/>
            <person name="Murata T."/>
            <person name="Mueller-Roeber B."/>
            <person name="Nelson D.R."/>
            <person name="Obara M."/>
            <person name="Oguri Y."/>
            <person name="Olmstead R.G."/>
            <person name="Onodera N."/>
            <person name="Petersen B.L."/>
            <person name="Pils B."/>
            <person name="Prigge M."/>
            <person name="Rensing S.A."/>
            <person name="Riano-Pachon D.M."/>
            <person name="Roberts A.W."/>
            <person name="Sato Y."/>
            <person name="Scheller H.V."/>
            <person name="Schulz B."/>
            <person name="Schulz C."/>
            <person name="Shakirov E.V."/>
            <person name="Shibagaki N."/>
            <person name="Shinohara N."/>
            <person name="Shippen D.E."/>
            <person name="Soerensen I."/>
            <person name="Sotooka R."/>
            <person name="Sugimoto N."/>
            <person name="Sugita M."/>
            <person name="Sumikawa N."/>
            <person name="Tanurdzic M."/>
            <person name="Theissen G."/>
            <person name="Ulvskov P."/>
            <person name="Wakazuki S."/>
            <person name="Weng J.K."/>
            <person name="Willats W.W."/>
            <person name="Wipf D."/>
            <person name="Wolf P.G."/>
            <person name="Yang L."/>
            <person name="Zimmer A.D."/>
            <person name="Zhu Q."/>
            <person name="Mitros T."/>
            <person name="Hellsten U."/>
            <person name="Loque D."/>
            <person name="Otillar R."/>
            <person name="Salamov A."/>
            <person name="Schmutz J."/>
            <person name="Shapiro H."/>
            <person name="Lindquist E."/>
            <person name="Lucas S."/>
            <person name="Rokhsar D."/>
            <person name="Grigoriev I.V."/>
        </authorList>
    </citation>
    <scope>NUCLEOTIDE SEQUENCE [LARGE SCALE GENOMIC DNA]</scope>
</reference>
<dbReference type="FunCoup" id="D8SY31">
    <property type="interactions" value="4975"/>
</dbReference>
<gene>
    <name evidence="9" type="ORF">SELMODRAFT_183715</name>
</gene>